<sequence length="79" mass="8535">MTAVGLELGWDGDLVLLPPEAQGGEHPWQCAHPIVLDTTASHALGFQPTGSALELLRHEVRWLADEFHFAGQPPTPWGG</sequence>
<proteinExistence type="predicted"/>
<gene>
    <name evidence="1" type="ORF">N869_07720</name>
</gene>
<comment type="caution">
    <text evidence="1">The sequence shown here is derived from an EMBL/GenBank/DDBJ whole genome shotgun (WGS) entry which is preliminary data.</text>
</comment>
<dbReference type="EMBL" id="AXCZ01000019">
    <property type="protein sequence ID" value="KGM13939.1"/>
    <property type="molecule type" value="Genomic_DNA"/>
</dbReference>
<dbReference type="Proteomes" id="UP000054314">
    <property type="component" value="Unassembled WGS sequence"/>
</dbReference>
<name>A0A0A0C3I4_9CELL</name>
<organism evidence="1 2">
    <name type="scientific">Cellulomonas bogoriensis 69B4 = DSM 16987</name>
    <dbReference type="NCBI Taxonomy" id="1386082"/>
    <lineage>
        <taxon>Bacteria</taxon>
        <taxon>Bacillati</taxon>
        <taxon>Actinomycetota</taxon>
        <taxon>Actinomycetes</taxon>
        <taxon>Micrococcales</taxon>
        <taxon>Cellulomonadaceae</taxon>
        <taxon>Cellulomonas</taxon>
    </lineage>
</organism>
<accession>A0A0A0C3I4</accession>
<evidence type="ECO:0000313" key="1">
    <source>
        <dbReference type="EMBL" id="KGM13939.1"/>
    </source>
</evidence>
<dbReference type="AlphaFoldDB" id="A0A0A0C3I4"/>
<evidence type="ECO:0000313" key="2">
    <source>
        <dbReference type="Proteomes" id="UP000054314"/>
    </source>
</evidence>
<reference evidence="1 2" key="1">
    <citation type="submission" date="2013-08" db="EMBL/GenBank/DDBJ databases">
        <title>Genome sequencing of Cellulomonas bogoriensis 69B4.</title>
        <authorList>
            <person name="Chen F."/>
            <person name="Li Y."/>
            <person name="Wang G."/>
        </authorList>
    </citation>
    <scope>NUCLEOTIDE SEQUENCE [LARGE SCALE GENOMIC DNA]</scope>
    <source>
        <strain evidence="1 2">69B4</strain>
    </source>
</reference>
<protein>
    <submittedName>
        <fullName evidence="1">Uncharacterized protein</fullName>
    </submittedName>
</protein>
<keyword evidence="2" id="KW-1185">Reference proteome</keyword>